<evidence type="ECO:0000313" key="12">
    <source>
        <dbReference type="Proteomes" id="UP000614601"/>
    </source>
</evidence>
<comment type="caution">
    <text evidence="11">The sequence shown here is derived from an EMBL/GenBank/DDBJ whole genome shotgun (WGS) entry which is preliminary data.</text>
</comment>
<evidence type="ECO:0000256" key="4">
    <source>
        <dbReference type="ARBA" id="ARBA00022723"/>
    </source>
</evidence>
<dbReference type="GO" id="GO:0042276">
    <property type="term" value="P:error-prone translesion synthesis"/>
    <property type="evidence" value="ECO:0007669"/>
    <property type="project" value="TreeGrafter"/>
</dbReference>
<dbReference type="GO" id="GO:0005634">
    <property type="term" value="C:nucleus"/>
    <property type="evidence" value="ECO:0007669"/>
    <property type="project" value="UniProtKB-SubCell"/>
</dbReference>
<evidence type="ECO:0000256" key="6">
    <source>
        <dbReference type="ARBA" id="ARBA00022842"/>
    </source>
</evidence>
<dbReference type="InterPro" id="IPR043502">
    <property type="entry name" value="DNA/RNA_pol_sf"/>
</dbReference>
<proteinExistence type="predicted"/>
<dbReference type="AlphaFoldDB" id="A0A811KPC0"/>
<feature type="compositionally biased region" description="Acidic residues" evidence="9">
    <location>
        <begin position="567"/>
        <end position="578"/>
    </location>
</feature>
<dbReference type="Proteomes" id="UP000614601">
    <property type="component" value="Unassembled WGS sequence"/>
</dbReference>
<name>A0A811KPC0_9BILA</name>
<dbReference type="GO" id="GO:0046872">
    <property type="term" value="F:metal ion binding"/>
    <property type="evidence" value="ECO:0007669"/>
    <property type="project" value="UniProtKB-KW"/>
</dbReference>
<protein>
    <recommendedName>
        <fullName evidence="10">UmuC domain-containing protein</fullName>
    </recommendedName>
</protein>
<organism evidence="11 12">
    <name type="scientific">Bursaphelenchus okinawaensis</name>
    <dbReference type="NCBI Taxonomy" id="465554"/>
    <lineage>
        <taxon>Eukaryota</taxon>
        <taxon>Metazoa</taxon>
        <taxon>Ecdysozoa</taxon>
        <taxon>Nematoda</taxon>
        <taxon>Chromadorea</taxon>
        <taxon>Rhabditida</taxon>
        <taxon>Tylenchina</taxon>
        <taxon>Tylenchomorpha</taxon>
        <taxon>Aphelenchoidea</taxon>
        <taxon>Aphelenchoididae</taxon>
        <taxon>Bursaphelenchus</taxon>
    </lineage>
</organism>
<dbReference type="InterPro" id="IPR001126">
    <property type="entry name" value="UmuC"/>
</dbReference>
<comment type="subcellular location">
    <subcellularLocation>
        <location evidence="1">Nucleus</location>
    </subcellularLocation>
</comment>
<dbReference type="FunFam" id="3.40.1170.60:FF:000003">
    <property type="entry name" value="DNA polymerase eta"/>
    <property type="match status" value="1"/>
</dbReference>
<keyword evidence="2" id="KW-0808">Transferase</keyword>
<dbReference type="EMBL" id="CAJFCW020000003">
    <property type="protein sequence ID" value="CAG9107245.1"/>
    <property type="molecule type" value="Genomic_DNA"/>
</dbReference>
<dbReference type="GO" id="GO:0005657">
    <property type="term" value="C:replication fork"/>
    <property type="evidence" value="ECO:0007669"/>
    <property type="project" value="TreeGrafter"/>
</dbReference>
<evidence type="ECO:0000256" key="9">
    <source>
        <dbReference type="SAM" id="MobiDB-lite"/>
    </source>
</evidence>
<keyword evidence="3" id="KW-0548">Nucleotidyltransferase</keyword>
<feature type="domain" description="UmuC" evidence="10">
    <location>
        <begin position="11"/>
        <end position="251"/>
    </location>
</feature>
<dbReference type="Gene3D" id="3.30.70.270">
    <property type="match status" value="1"/>
</dbReference>
<evidence type="ECO:0000256" key="8">
    <source>
        <dbReference type="ARBA" id="ARBA00023242"/>
    </source>
</evidence>
<sequence>MEGFYAHQRIICLLDVDCFYVQVARKLNPELADEPVVVCQYGQRDLILSSSYEARKLGVKKGVRLAEAQKICPNVKLSRIPQYPDIDLANLEFHYEESASIFEAIAEFCGEDAKIERASVDECYIDLTAVTHRVVDTEGFKEVLNSEGASEVFKNTFMYSKEPLAPNLKDMVSEHSDLNMHLLVGTYVAIQMCQRIKEVTGYTCSAGIGVNKMLAKIVCGINKPNAYTVLPVHKIDELVCNTPVSEFRGLGGNWGQEIMQKLNVTNLGEIQSLPDEVIAEAFPYALRKIRQLSYGFEDEPVQHRLNTKQLSLSKQNVTLSKQELWDFAEKMAKIFTHKCVADKNKNKRIGKKLEMAVLLDFKRKTKTLQIPGVYGHGEPVKTFLMLVKKFFNELYGNDNIEEWTTPINHISMSVGGFEPIPADVSLISDYFKVAVEDMDERRIPRPPPVYQRNVDTTKDKKVIKKGKKKQKMTGKTAKIGEKLENFLTLSQFLPKKPMPRTENVSGIDVVDLESDDSVEIMQEDGVNDGEHEGKLKKTSGDEEKNRPPSTGLEKWLGQAKPCSSTDACDDDIEVLEIE</sequence>
<feature type="region of interest" description="Disordered" evidence="9">
    <location>
        <begin position="520"/>
        <end position="578"/>
    </location>
</feature>
<dbReference type="GO" id="GO:0009314">
    <property type="term" value="P:response to radiation"/>
    <property type="evidence" value="ECO:0007669"/>
    <property type="project" value="TreeGrafter"/>
</dbReference>
<evidence type="ECO:0000259" key="10">
    <source>
        <dbReference type="PROSITE" id="PS50173"/>
    </source>
</evidence>
<dbReference type="SUPFAM" id="SSF56672">
    <property type="entry name" value="DNA/RNA polymerases"/>
    <property type="match status" value="1"/>
</dbReference>
<dbReference type="InterPro" id="IPR043128">
    <property type="entry name" value="Rev_trsase/Diguanyl_cyclase"/>
</dbReference>
<evidence type="ECO:0000256" key="1">
    <source>
        <dbReference type="ARBA" id="ARBA00004123"/>
    </source>
</evidence>
<dbReference type="GO" id="GO:0006281">
    <property type="term" value="P:DNA repair"/>
    <property type="evidence" value="ECO:0007669"/>
    <property type="project" value="UniProtKB-KW"/>
</dbReference>
<dbReference type="EMBL" id="CAJFDH010000003">
    <property type="protein sequence ID" value="CAD5217169.1"/>
    <property type="molecule type" value="Genomic_DNA"/>
</dbReference>
<evidence type="ECO:0000256" key="3">
    <source>
        <dbReference type="ARBA" id="ARBA00022695"/>
    </source>
</evidence>
<evidence type="ECO:0000256" key="2">
    <source>
        <dbReference type="ARBA" id="ARBA00022679"/>
    </source>
</evidence>
<keyword evidence="6" id="KW-0460">Magnesium</keyword>
<dbReference type="GO" id="GO:0035861">
    <property type="term" value="C:site of double-strand break"/>
    <property type="evidence" value="ECO:0007669"/>
    <property type="project" value="TreeGrafter"/>
</dbReference>
<dbReference type="Proteomes" id="UP000783686">
    <property type="component" value="Unassembled WGS sequence"/>
</dbReference>
<accession>A0A811KPC0</accession>
<gene>
    <name evidence="11" type="ORF">BOKJ2_LOCUS6953</name>
</gene>
<feature type="compositionally biased region" description="Basic and acidic residues" evidence="9">
    <location>
        <begin position="528"/>
        <end position="546"/>
    </location>
</feature>
<dbReference type="PANTHER" id="PTHR45873:SF1">
    <property type="entry name" value="DNA POLYMERASE ETA"/>
    <property type="match status" value="1"/>
</dbReference>
<evidence type="ECO:0000313" key="11">
    <source>
        <dbReference type="EMBL" id="CAD5217169.1"/>
    </source>
</evidence>
<dbReference type="InterPro" id="IPR052230">
    <property type="entry name" value="DNA_polymerase_eta"/>
</dbReference>
<dbReference type="PIRSF" id="PIRSF036603">
    <property type="entry name" value="DPol_eta"/>
    <property type="match status" value="1"/>
</dbReference>
<dbReference type="PANTHER" id="PTHR45873">
    <property type="entry name" value="DNA POLYMERASE ETA"/>
    <property type="match status" value="1"/>
</dbReference>
<dbReference type="OrthoDB" id="5723at2759"/>
<dbReference type="Gene3D" id="3.40.1170.60">
    <property type="match status" value="1"/>
</dbReference>
<keyword evidence="12" id="KW-1185">Reference proteome</keyword>
<reference evidence="11" key="1">
    <citation type="submission" date="2020-09" db="EMBL/GenBank/DDBJ databases">
        <authorList>
            <person name="Kikuchi T."/>
        </authorList>
    </citation>
    <scope>NUCLEOTIDE SEQUENCE</scope>
    <source>
        <strain evidence="11">SH1</strain>
    </source>
</reference>
<dbReference type="GO" id="GO:0003887">
    <property type="term" value="F:DNA-directed DNA polymerase activity"/>
    <property type="evidence" value="ECO:0007669"/>
    <property type="project" value="TreeGrafter"/>
</dbReference>
<keyword evidence="4" id="KW-0479">Metal-binding</keyword>
<keyword evidence="8" id="KW-0539">Nucleus</keyword>
<evidence type="ECO:0000256" key="7">
    <source>
        <dbReference type="ARBA" id="ARBA00023204"/>
    </source>
</evidence>
<keyword evidence="5" id="KW-0227">DNA damage</keyword>
<dbReference type="PROSITE" id="PS50173">
    <property type="entry name" value="UMUC"/>
    <property type="match status" value="1"/>
</dbReference>
<dbReference type="Pfam" id="PF00817">
    <property type="entry name" value="IMS"/>
    <property type="match status" value="1"/>
</dbReference>
<evidence type="ECO:0000256" key="5">
    <source>
        <dbReference type="ARBA" id="ARBA00022763"/>
    </source>
</evidence>
<keyword evidence="7" id="KW-0234">DNA repair</keyword>